<reference evidence="1" key="1">
    <citation type="submission" date="2020-08" db="EMBL/GenBank/DDBJ databases">
        <title>Multicomponent nature underlies the extraordinary mechanical properties of spider dragline silk.</title>
        <authorList>
            <person name="Kono N."/>
            <person name="Nakamura H."/>
            <person name="Mori M."/>
            <person name="Yoshida Y."/>
            <person name="Ohtoshi R."/>
            <person name="Malay A.D."/>
            <person name="Moran D.A.P."/>
            <person name="Tomita M."/>
            <person name="Numata K."/>
            <person name="Arakawa K."/>
        </authorList>
    </citation>
    <scope>NUCLEOTIDE SEQUENCE</scope>
</reference>
<evidence type="ECO:0000313" key="2">
    <source>
        <dbReference type="Proteomes" id="UP000887013"/>
    </source>
</evidence>
<dbReference type="Proteomes" id="UP000887013">
    <property type="component" value="Unassembled WGS sequence"/>
</dbReference>
<organism evidence="1 2">
    <name type="scientific">Nephila pilipes</name>
    <name type="common">Giant wood spider</name>
    <name type="synonym">Nephila maculata</name>
    <dbReference type="NCBI Taxonomy" id="299642"/>
    <lineage>
        <taxon>Eukaryota</taxon>
        <taxon>Metazoa</taxon>
        <taxon>Ecdysozoa</taxon>
        <taxon>Arthropoda</taxon>
        <taxon>Chelicerata</taxon>
        <taxon>Arachnida</taxon>
        <taxon>Araneae</taxon>
        <taxon>Araneomorphae</taxon>
        <taxon>Entelegynae</taxon>
        <taxon>Araneoidea</taxon>
        <taxon>Nephilidae</taxon>
        <taxon>Nephila</taxon>
    </lineage>
</organism>
<dbReference type="EMBL" id="BMAW01044987">
    <property type="protein sequence ID" value="GFS47382.1"/>
    <property type="molecule type" value="Genomic_DNA"/>
</dbReference>
<sequence>MVCKRLATPGVDECSISTVIQHPFNRIANSNGRSVRSSLVTHPLHFNNFLALQRIMEWSSGGIRKREDDSESIALSRTGCLPRQ</sequence>
<proteinExistence type="predicted"/>
<dbReference type="AlphaFoldDB" id="A0A8X6KGI6"/>
<gene>
    <name evidence="1" type="ORF">NPIL_660161</name>
</gene>
<accession>A0A8X6KGI6</accession>
<protein>
    <submittedName>
        <fullName evidence="1">Uncharacterized protein</fullName>
    </submittedName>
</protein>
<evidence type="ECO:0000313" key="1">
    <source>
        <dbReference type="EMBL" id="GFS47382.1"/>
    </source>
</evidence>
<keyword evidence="2" id="KW-1185">Reference proteome</keyword>
<comment type="caution">
    <text evidence="1">The sequence shown here is derived from an EMBL/GenBank/DDBJ whole genome shotgun (WGS) entry which is preliminary data.</text>
</comment>
<name>A0A8X6KGI6_NEPPI</name>